<evidence type="ECO:0008006" key="3">
    <source>
        <dbReference type="Google" id="ProtNLM"/>
    </source>
</evidence>
<dbReference type="SUPFAM" id="SSF47616">
    <property type="entry name" value="GST C-terminal domain-like"/>
    <property type="match status" value="1"/>
</dbReference>
<dbReference type="Gene3D" id="3.40.30.10">
    <property type="entry name" value="Glutaredoxin"/>
    <property type="match status" value="1"/>
</dbReference>
<proteinExistence type="predicted"/>
<name>A0ABR0E9D5_ZASCE</name>
<dbReference type="Gene3D" id="1.20.1050.10">
    <property type="match status" value="1"/>
</dbReference>
<sequence>MSSIDYTLYYGMYSLCSMMVRYSVAVRGEHKDGIPTSFREVPALTSRSLEKPIADSLLITDYLLEKFPRLAPEEHVNEIKKRLRELHGLNYYSLSYSGTNRFTHWLQGELKNILKDDILKEYRDAIEYKLGVIEQEYVGGLKTETVEEMVERTRELLDKMSNLLPAGSKWLFGLEHPTALDAHLVPFLVRLKDFKRENLIPANLVQYVAEAEKTTEWRDVMGGRSTYSTATSVPATTGS</sequence>
<dbReference type="Proteomes" id="UP001305779">
    <property type="component" value="Unassembled WGS sequence"/>
</dbReference>
<reference evidence="1 2" key="1">
    <citation type="journal article" date="2023" name="G3 (Bethesda)">
        <title>A chromosome-level genome assembly of Zasmidium syzygii isolated from banana leaves.</title>
        <authorList>
            <person name="van Westerhoven A.C."/>
            <person name="Mehrabi R."/>
            <person name="Talebi R."/>
            <person name="Steentjes M.B.F."/>
            <person name="Corcolon B."/>
            <person name="Chong P.A."/>
            <person name="Kema G.H.J."/>
            <person name="Seidl M.F."/>
        </authorList>
    </citation>
    <scope>NUCLEOTIDE SEQUENCE [LARGE SCALE GENOMIC DNA]</scope>
    <source>
        <strain evidence="1 2">P124</strain>
    </source>
</reference>
<gene>
    <name evidence="1" type="ORF">PRZ48_010683</name>
</gene>
<evidence type="ECO:0000313" key="2">
    <source>
        <dbReference type="Proteomes" id="UP001305779"/>
    </source>
</evidence>
<comment type="caution">
    <text evidence="1">The sequence shown here is derived from an EMBL/GenBank/DDBJ whole genome shotgun (WGS) entry which is preliminary data.</text>
</comment>
<evidence type="ECO:0000313" key="1">
    <source>
        <dbReference type="EMBL" id="KAK4498027.1"/>
    </source>
</evidence>
<dbReference type="InterPro" id="IPR036282">
    <property type="entry name" value="Glutathione-S-Trfase_C_sf"/>
</dbReference>
<accession>A0ABR0E9D5</accession>
<dbReference type="EMBL" id="JAXOVC010000008">
    <property type="protein sequence ID" value="KAK4498027.1"/>
    <property type="molecule type" value="Genomic_DNA"/>
</dbReference>
<keyword evidence="2" id="KW-1185">Reference proteome</keyword>
<organism evidence="1 2">
    <name type="scientific">Zasmidium cellare</name>
    <name type="common">Wine cellar mold</name>
    <name type="synonym">Racodium cellare</name>
    <dbReference type="NCBI Taxonomy" id="395010"/>
    <lineage>
        <taxon>Eukaryota</taxon>
        <taxon>Fungi</taxon>
        <taxon>Dikarya</taxon>
        <taxon>Ascomycota</taxon>
        <taxon>Pezizomycotina</taxon>
        <taxon>Dothideomycetes</taxon>
        <taxon>Dothideomycetidae</taxon>
        <taxon>Mycosphaerellales</taxon>
        <taxon>Mycosphaerellaceae</taxon>
        <taxon>Zasmidium</taxon>
    </lineage>
</organism>
<protein>
    <recommendedName>
        <fullName evidence="3">Glutathione S-transferase</fullName>
    </recommendedName>
</protein>